<dbReference type="EMBL" id="MTEJ01000687">
    <property type="protein sequence ID" value="OQW99690.1"/>
    <property type="molecule type" value="Genomic_DNA"/>
</dbReference>
<dbReference type="Proteomes" id="UP000192491">
    <property type="component" value="Unassembled WGS sequence"/>
</dbReference>
<proteinExistence type="predicted"/>
<comment type="caution">
    <text evidence="1">The sequence shown here is derived from an EMBL/GenBank/DDBJ whole genome shotgun (WGS) entry which is preliminary data.</text>
</comment>
<accession>A0A1Y1Q8M0</accession>
<organism evidence="1 2">
    <name type="scientific">Thiothrix lacustris</name>
    <dbReference type="NCBI Taxonomy" id="525917"/>
    <lineage>
        <taxon>Bacteria</taxon>
        <taxon>Pseudomonadati</taxon>
        <taxon>Pseudomonadota</taxon>
        <taxon>Gammaproteobacteria</taxon>
        <taxon>Thiotrichales</taxon>
        <taxon>Thiotrichaceae</taxon>
        <taxon>Thiothrix</taxon>
    </lineage>
</organism>
<gene>
    <name evidence="1" type="ORF">BWK73_50005</name>
</gene>
<reference evidence="1 2" key="1">
    <citation type="submission" date="2017-01" db="EMBL/GenBank/DDBJ databases">
        <title>Novel large sulfur bacteria in the metagenomes of groundwater-fed chemosynthetic microbial mats in the Lake Huron basin.</title>
        <authorList>
            <person name="Sharrar A.M."/>
            <person name="Flood B.E."/>
            <person name="Bailey J.V."/>
            <person name="Jones D.S."/>
            <person name="Biddanda B."/>
            <person name="Ruberg S.A."/>
            <person name="Marcus D.N."/>
            <person name="Dick G.J."/>
        </authorList>
    </citation>
    <scope>NUCLEOTIDE SEQUENCE [LARGE SCALE GENOMIC DNA]</scope>
    <source>
        <strain evidence="1">A8</strain>
    </source>
</reference>
<evidence type="ECO:0000313" key="2">
    <source>
        <dbReference type="Proteomes" id="UP000192491"/>
    </source>
</evidence>
<dbReference type="AlphaFoldDB" id="A0A1Y1Q8M0"/>
<protein>
    <submittedName>
        <fullName evidence="1">Uncharacterized protein</fullName>
    </submittedName>
</protein>
<name>A0A1Y1Q8M0_9GAMM</name>
<evidence type="ECO:0000313" key="1">
    <source>
        <dbReference type="EMBL" id="OQW99690.1"/>
    </source>
</evidence>
<sequence>MPDIDGGADWLLLLVRNAKDAFRGHNPRAVTRLWSHSSQHDCSVLDAYDSLTLQPATYDKLGVSHCGVPRAGFVAVGGDVGNIEVGSGVLFHYCNIVVCRDAGR</sequence>